<feature type="region of interest" description="Disordered" evidence="1">
    <location>
        <begin position="1"/>
        <end position="40"/>
    </location>
</feature>
<gene>
    <name evidence="3" type="ORF">Q8A49_04620</name>
</gene>
<keyword evidence="2" id="KW-0812">Transmembrane</keyword>
<evidence type="ECO:0000313" key="4">
    <source>
        <dbReference type="Proteomes" id="UP001348641"/>
    </source>
</evidence>
<dbReference type="Proteomes" id="UP001348641">
    <property type="component" value="Unassembled WGS sequence"/>
</dbReference>
<protein>
    <submittedName>
        <fullName evidence="3">Uncharacterized protein</fullName>
    </submittedName>
</protein>
<feature type="transmembrane region" description="Helical" evidence="2">
    <location>
        <begin position="57"/>
        <end position="77"/>
    </location>
</feature>
<comment type="caution">
    <text evidence="3">The sequence shown here is derived from an EMBL/GenBank/DDBJ whole genome shotgun (WGS) entry which is preliminary data.</text>
</comment>
<dbReference type="EMBL" id="JAUUCC010000007">
    <property type="protein sequence ID" value="MEE2049773.1"/>
    <property type="molecule type" value="Genomic_DNA"/>
</dbReference>
<accession>A0ABU7KKF8</accession>
<reference evidence="3 4" key="1">
    <citation type="submission" date="2023-07" db="EMBL/GenBank/DDBJ databases">
        <authorList>
            <person name="Girao M."/>
            <person name="Carvalho M.F."/>
        </authorList>
    </citation>
    <scope>NUCLEOTIDE SEQUENCE [LARGE SCALE GENOMIC DNA]</scope>
    <source>
        <strain evidence="3 4">66/93</strain>
    </source>
</reference>
<evidence type="ECO:0000256" key="2">
    <source>
        <dbReference type="SAM" id="Phobius"/>
    </source>
</evidence>
<sequence>MSYPPPPGPYGHHQQPHQQQPYYPPPQQLPPPPPIPRYSKSVEKRRGLGGLANSTHLLLTIFTCGMWLMIWIPWWIFRVIVPKRRVTKTYYR</sequence>
<evidence type="ECO:0000256" key="1">
    <source>
        <dbReference type="SAM" id="MobiDB-lite"/>
    </source>
</evidence>
<proteinExistence type="predicted"/>
<organism evidence="3 4">
    <name type="scientific">Nocardiopsis tropica</name>
    <dbReference type="NCBI Taxonomy" id="109330"/>
    <lineage>
        <taxon>Bacteria</taxon>
        <taxon>Bacillati</taxon>
        <taxon>Actinomycetota</taxon>
        <taxon>Actinomycetes</taxon>
        <taxon>Streptosporangiales</taxon>
        <taxon>Nocardiopsidaceae</taxon>
        <taxon>Nocardiopsis</taxon>
    </lineage>
</organism>
<evidence type="ECO:0000313" key="3">
    <source>
        <dbReference type="EMBL" id="MEE2049773.1"/>
    </source>
</evidence>
<name>A0ABU7KKF8_9ACTN</name>
<keyword evidence="2" id="KW-1133">Transmembrane helix</keyword>
<keyword evidence="2" id="KW-0472">Membrane</keyword>
<feature type="compositionally biased region" description="Pro residues" evidence="1">
    <location>
        <begin position="22"/>
        <end position="36"/>
    </location>
</feature>
<feature type="compositionally biased region" description="Low complexity" evidence="1">
    <location>
        <begin position="10"/>
        <end position="21"/>
    </location>
</feature>
<dbReference type="RefSeq" id="WP_330157031.1">
    <property type="nucleotide sequence ID" value="NZ_BAAAJA010000006.1"/>
</dbReference>